<dbReference type="PANTHER" id="PTHR32481">
    <property type="entry name" value="AMINOPEPTIDASE"/>
    <property type="match status" value="1"/>
</dbReference>
<feature type="active site" description="Proton acceptor" evidence="7">
    <location>
        <position position="202"/>
    </location>
</feature>
<dbReference type="GO" id="GO:0004177">
    <property type="term" value="F:aminopeptidase activity"/>
    <property type="evidence" value="ECO:0007669"/>
    <property type="project" value="UniProtKB-UniRule"/>
</dbReference>
<protein>
    <submittedName>
        <fullName evidence="9">Endoglucanase</fullName>
    </submittedName>
</protein>
<organism evidence="9 10">
    <name type="scientific">Caldicoprobacter faecalis</name>
    <dbReference type="NCBI Taxonomy" id="937334"/>
    <lineage>
        <taxon>Bacteria</taxon>
        <taxon>Bacillati</taxon>
        <taxon>Bacillota</taxon>
        <taxon>Clostridia</taxon>
        <taxon>Caldicoprobacterales</taxon>
        <taxon>Caldicoprobacteraceae</taxon>
        <taxon>Caldicoprobacter</taxon>
    </lineage>
</organism>
<feature type="binding site" evidence="8">
    <location>
        <position position="225"/>
    </location>
    <ligand>
        <name>Zn(2+)</name>
        <dbReference type="ChEBI" id="CHEBI:29105"/>
        <label>1</label>
    </ligand>
</feature>
<evidence type="ECO:0000256" key="1">
    <source>
        <dbReference type="ARBA" id="ARBA00006272"/>
    </source>
</evidence>
<dbReference type="SUPFAM" id="SSF101821">
    <property type="entry name" value="Aminopeptidase/glucanase lid domain"/>
    <property type="match status" value="1"/>
</dbReference>
<evidence type="ECO:0000256" key="3">
    <source>
        <dbReference type="ARBA" id="ARBA00022670"/>
    </source>
</evidence>
<evidence type="ECO:0000313" key="9">
    <source>
        <dbReference type="EMBL" id="SFQ32135.1"/>
    </source>
</evidence>
<evidence type="ECO:0000256" key="6">
    <source>
        <dbReference type="PIRNR" id="PIRNR001123"/>
    </source>
</evidence>
<dbReference type="GO" id="GO:0046872">
    <property type="term" value="F:metal ion binding"/>
    <property type="evidence" value="ECO:0007669"/>
    <property type="project" value="UniProtKB-UniRule"/>
</dbReference>
<dbReference type="Gene3D" id="3.40.630.10">
    <property type="entry name" value="Zn peptidases"/>
    <property type="match status" value="1"/>
</dbReference>
<dbReference type="Pfam" id="PF05343">
    <property type="entry name" value="Peptidase_M42"/>
    <property type="match status" value="1"/>
</dbReference>
<dbReference type="InterPro" id="IPR023367">
    <property type="entry name" value="Peptidase_M42_dom2"/>
</dbReference>
<feature type="binding site" evidence="8">
    <location>
        <position position="172"/>
    </location>
    <ligand>
        <name>Zn(2+)</name>
        <dbReference type="ChEBI" id="CHEBI:29105"/>
        <label>1</label>
    </ligand>
</feature>
<dbReference type="CDD" id="cd05656">
    <property type="entry name" value="M42_Frv"/>
    <property type="match status" value="1"/>
</dbReference>
<dbReference type="Proteomes" id="UP000198577">
    <property type="component" value="Unassembled WGS sequence"/>
</dbReference>
<comment type="cofactor">
    <cofactor evidence="8">
        <name>a divalent metal cation</name>
        <dbReference type="ChEBI" id="CHEBI:60240"/>
    </cofactor>
    <text evidence="8">Binds 2 divalent metal cations per subunit.</text>
</comment>
<dbReference type="Gene3D" id="2.40.30.40">
    <property type="entry name" value="Peptidase M42, domain 2"/>
    <property type="match status" value="1"/>
</dbReference>
<reference evidence="9 10" key="1">
    <citation type="submission" date="2016-10" db="EMBL/GenBank/DDBJ databases">
        <authorList>
            <person name="de Groot N.N."/>
        </authorList>
    </citation>
    <scope>NUCLEOTIDE SEQUENCE [LARGE SCALE GENOMIC DNA]</scope>
    <source>
        <strain evidence="9 10">DSM 20678</strain>
    </source>
</reference>
<feature type="binding site" evidence="8">
    <location>
        <position position="203"/>
    </location>
    <ligand>
        <name>Zn(2+)</name>
        <dbReference type="ChEBI" id="CHEBI:29105"/>
        <label>2</label>
    </ligand>
</feature>
<dbReference type="RefSeq" id="WP_025747651.1">
    <property type="nucleotide sequence ID" value="NZ_FOXR01000027.1"/>
</dbReference>
<keyword evidence="3" id="KW-0645">Protease</keyword>
<evidence type="ECO:0000256" key="7">
    <source>
        <dbReference type="PIRSR" id="PIRSR001123-1"/>
    </source>
</evidence>
<evidence type="ECO:0000256" key="5">
    <source>
        <dbReference type="ARBA" id="ARBA00022801"/>
    </source>
</evidence>
<feature type="binding site" evidence="8">
    <location>
        <position position="313"/>
    </location>
    <ligand>
        <name>Zn(2+)</name>
        <dbReference type="ChEBI" id="CHEBI:29105"/>
        <label>2</label>
    </ligand>
</feature>
<proteinExistence type="inferred from homology"/>
<gene>
    <name evidence="9" type="ORF">SAMN05444406_12722</name>
</gene>
<keyword evidence="5" id="KW-0378">Hydrolase</keyword>
<dbReference type="OrthoDB" id="9772053at2"/>
<keyword evidence="2" id="KW-0031">Aminopeptidase</keyword>
<accession>A0A1I5XJJ9</accession>
<dbReference type="STRING" id="937334.SAMN05444406_12722"/>
<sequence length="340" mass="37251">MAELLKMLTEVGGVSGDEGRVRQLIRQEISSFVDDIYTDRMGNLIAYKKGTNSDKKVMLCAHMDEVGFIITGIGEDGMLRFKMVGGIDPRVLVSKRVLVGEKACPGVLGIKAIHLQEPEEREHAVKVKQMYIDIGATSKEDASQVVKPGDYAVFDSRYVEFGDNKVKAKALDDRAGCAVLIELIKQKQRYDFDLYACFSVQEEVGLRGAEVLGYSINPDIAIVVEATTCSDVPGVEEHLYTTLMGKGPAITIMDSSSYANKELVEMLINTAQKEGIPFQLKKGASGGNDAGRIHLAREGVRTATVSIPCRYIHSPSSVMDLTDYKNTIRLISAFLKGCEL</sequence>
<evidence type="ECO:0000256" key="2">
    <source>
        <dbReference type="ARBA" id="ARBA00022438"/>
    </source>
</evidence>
<dbReference type="AlphaFoldDB" id="A0A1I5XJJ9"/>
<feature type="binding site" evidence="8">
    <location>
        <position position="172"/>
    </location>
    <ligand>
        <name>Zn(2+)</name>
        <dbReference type="ChEBI" id="CHEBI:29105"/>
        <label>2</label>
    </ligand>
</feature>
<keyword evidence="10" id="KW-1185">Reference proteome</keyword>
<dbReference type="SUPFAM" id="SSF53187">
    <property type="entry name" value="Zn-dependent exopeptidases"/>
    <property type="match status" value="1"/>
</dbReference>
<dbReference type="InterPro" id="IPR008007">
    <property type="entry name" value="Peptidase_M42"/>
</dbReference>
<dbReference type="PANTHER" id="PTHR32481:SF5">
    <property type="entry name" value="ENDOGLUCANASE"/>
    <property type="match status" value="1"/>
</dbReference>
<dbReference type="EMBL" id="FOXR01000027">
    <property type="protein sequence ID" value="SFQ32135.1"/>
    <property type="molecule type" value="Genomic_DNA"/>
</dbReference>
<dbReference type="GO" id="GO:0006508">
    <property type="term" value="P:proteolysis"/>
    <property type="evidence" value="ECO:0007669"/>
    <property type="project" value="UniProtKB-KW"/>
</dbReference>
<evidence type="ECO:0000256" key="8">
    <source>
        <dbReference type="PIRSR" id="PIRSR001123-2"/>
    </source>
</evidence>
<evidence type="ECO:0000313" key="10">
    <source>
        <dbReference type="Proteomes" id="UP000198577"/>
    </source>
</evidence>
<comment type="similarity">
    <text evidence="1 6">Belongs to the peptidase M42 family.</text>
</comment>
<keyword evidence="4 8" id="KW-0479">Metal-binding</keyword>
<name>A0A1I5XJJ9_9FIRM</name>
<evidence type="ECO:0000256" key="4">
    <source>
        <dbReference type="ARBA" id="ARBA00022723"/>
    </source>
</evidence>
<dbReference type="PIRSF" id="PIRSF001123">
    <property type="entry name" value="PepA_GA"/>
    <property type="match status" value="1"/>
</dbReference>
<dbReference type="InterPro" id="IPR051464">
    <property type="entry name" value="Peptidase_M42_aminopept"/>
</dbReference>
<feature type="binding site" evidence="8">
    <location>
        <position position="62"/>
    </location>
    <ligand>
        <name>Zn(2+)</name>
        <dbReference type="ChEBI" id="CHEBI:29105"/>
        <label>1</label>
    </ligand>
</feature>